<sequence>MANMFMKLGKNKIKGGATSLYTGGDKTSKSGWFAIRSLSWRASRSVSMDIGNGMNRDSGMVAMSEITFTKEMDGASEVLLSRMYVPGKDGDTVDIIITKPDRSGQGAEVYLHLQLSNARIVDINLNIADGATPFECYALAYSKILLKHWNETAGGMLEAGGDVTYDLPTGKAESHADVETGGGGGATDAL</sequence>
<dbReference type="Pfam" id="PF05638">
    <property type="entry name" value="T6SS_HCP"/>
    <property type="match status" value="1"/>
</dbReference>
<dbReference type="Proteomes" id="UP001549366">
    <property type="component" value="Unassembled WGS sequence"/>
</dbReference>
<evidence type="ECO:0000313" key="2">
    <source>
        <dbReference type="Proteomes" id="UP001549366"/>
    </source>
</evidence>
<organism evidence="1 2">
    <name type="scientific">Endozoicomonas lisbonensis</name>
    <dbReference type="NCBI Taxonomy" id="3120522"/>
    <lineage>
        <taxon>Bacteria</taxon>
        <taxon>Pseudomonadati</taxon>
        <taxon>Pseudomonadota</taxon>
        <taxon>Gammaproteobacteria</taxon>
        <taxon>Oceanospirillales</taxon>
        <taxon>Endozoicomonadaceae</taxon>
        <taxon>Endozoicomonas</taxon>
    </lineage>
</organism>
<dbReference type="InterPro" id="IPR008514">
    <property type="entry name" value="T6SS_Hcp"/>
</dbReference>
<proteinExistence type="predicted"/>
<dbReference type="Gene3D" id="2.30.110.20">
    <property type="entry name" value="Hcp1-like"/>
    <property type="match status" value="1"/>
</dbReference>
<evidence type="ECO:0000313" key="1">
    <source>
        <dbReference type="EMBL" id="MET4756079.1"/>
    </source>
</evidence>
<accession>A0ABV2SFC4</accession>
<comment type="caution">
    <text evidence="1">The sequence shown here is derived from an EMBL/GenBank/DDBJ whole genome shotgun (WGS) entry which is preliminary data.</text>
</comment>
<name>A0ABV2SFC4_9GAMM</name>
<keyword evidence="2" id="KW-1185">Reference proteome</keyword>
<gene>
    <name evidence="1" type="ORF">V5J35_001271</name>
</gene>
<dbReference type="EMBL" id="JBEWTB010000002">
    <property type="protein sequence ID" value="MET4756079.1"/>
    <property type="molecule type" value="Genomic_DNA"/>
</dbReference>
<dbReference type="InterPro" id="IPR036624">
    <property type="entry name" value="Hcp1-lik_sf"/>
</dbReference>
<dbReference type="RefSeq" id="WP_354010441.1">
    <property type="nucleotide sequence ID" value="NZ_JBEWTA010000001.1"/>
</dbReference>
<protein>
    <submittedName>
        <fullName evidence="1">Type VI secretion system secreted protein Hcp</fullName>
    </submittedName>
</protein>
<reference evidence="1 2" key="1">
    <citation type="submission" date="2024-06" db="EMBL/GenBank/DDBJ databases">
        <title>Genomic Encyclopedia of Type Strains, Phase V (KMG-V): Genome sequencing to study the core and pangenomes of soil and plant-associated prokaryotes.</title>
        <authorList>
            <person name="Whitman W."/>
        </authorList>
    </citation>
    <scope>NUCLEOTIDE SEQUENCE [LARGE SCALE GENOMIC DNA]</scope>
    <source>
        <strain evidence="1 2">NE40</strain>
    </source>
</reference>
<dbReference type="SUPFAM" id="SSF141452">
    <property type="entry name" value="Hcp1-like"/>
    <property type="match status" value="1"/>
</dbReference>